<proteinExistence type="inferred from homology"/>
<dbReference type="AlphaFoldDB" id="A0A379AVB4"/>
<dbReference type="Gene3D" id="3.90.220.20">
    <property type="entry name" value="DNA methylase specificity domains"/>
    <property type="match status" value="2"/>
</dbReference>
<dbReference type="GO" id="GO:0003677">
    <property type="term" value="F:DNA binding"/>
    <property type="evidence" value="ECO:0007669"/>
    <property type="project" value="UniProtKB-KW"/>
</dbReference>
<name>A0A379AVB4_AVIGA</name>
<dbReference type="EMBL" id="UGSQ01000001">
    <property type="protein sequence ID" value="SUB25692.1"/>
    <property type="molecule type" value="Genomic_DNA"/>
</dbReference>
<feature type="domain" description="Type I restriction modification DNA specificity" evidence="4">
    <location>
        <begin position="15"/>
        <end position="184"/>
    </location>
</feature>
<sequence>MSNIPKLRFPEFTDAWEKCKLGEVAKQAYGGGTPSTLIKEFWNGSIAWIQSSDLKIDEIFPVIAKKFISKTALEKSATKLIPANSIAIVTRVGVGKLAVMSDKYTTSQDFISLSNIQGDTFFIAYSLYSILKKESNQAQGTSIKGITKVELLNKTLYLPTLPEQQKIGNLFKQLDRLITLHKRKWDDVILLKKALLQKMFPKNGSDFPEIRFPEFTDAWEKCKLGEVGKTYTGLSGKTKEDFGHGQAKFITYMNVFGNPIASSSGVDRIEIDSRQNEVKFGDVFFTTSSETPEEVGMSSIWLENTENVYLNSFCFGYRPIKIFDPYFFAFYLRSPSIRAKIILLAQGISRYNISKTKMMEQEISIPTLPEQQKIGNLFKQLDRLITLHKRQHEHYQLLKKALLQQMFV</sequence>
<keyword evidence="2" id="KW-0680">Restriction system</keyword>
<dbReference type="InterPro" id="IPR044946">
    <property type="entry name" value="Restrct_endonuc_typeI_TRD_sf"/>
</dbReference>
<evidence type="ECO:0000256" key="1">
    <source>
        <dbReference type="ARBA" id="ARBA00010923"/>
    </source>
</evidence>
<evidence type="ECO:0000256" key="3">
    <source>
        <dbReference type="ARBA" id="ARBA00023125"/>
    </source>
</evidence>
<dbReference type="CDD" id="cd17513">
    <property type="entry name" value="RMtype1_S_AveSPN6ORF1907P_TRD2-CR2_like"/>
    <property type="match status" value="1"/>
</dbReference>
<protein>
    <submittedName>
        <fullName evidence="5">Protein HsdA</fullName>
    </submittedName>
</protein>
<comment type="similarity">
    <text evidence="1">Belongs to the type-I restriction system S methylase family.</text>
</comment>
<dbReference type="Pfam" id="PF01420">
    <property type="entry name" value="Methylase_S"/>
    <property type="match status" value="2"/>
</dbReference>
<dbReference type="CDD" id="cd17252">
    <property type="entry name" value="RMtype1_S_EcoKI-TRD1-CR1_like"/>
    <property type="match status" value="1"/>
</dbReference>
<dbReference type="RefSeq" id="WP_115261311.1">
    <property type="nucleotide sequence ID" value="NZ_UGSQ01000001.1"/>
</dbReference>
<gene>
    <name evidence="5" type="primary">hsdA_1</name>
    <name evidence="5" type="ORF">NCTC11188_00008</name>
</gene>
<dbReference type="GO" id="GO:0009307">
    <property type="term" value="P:DNA restriction-modification system"/>
    <property type="evidence" value="ECO:0007669"/>
    <property type="project" value="UniProtKB-KW"/>
</dbReference>
<dbReference type="SUPFAM" id="SSF116734">
    <property type="entry name" value="DNA methylase specificity domain"/>
    <property type="match status" value="2"/>
</dbReference>
<dbReference type="InterPro" id="IPR052021">
    <property type="entry name" value="Type-I_RS_S_subunit"/>
</dbReference>
<accession>A0A379AVB4</accession>
<organism evidence="5 6">
    <name type="scientific">Avibacterium gallinarum</name>
    <name type="common">Pasteurella gallinarum</name>
    <dbReference type="NCBI Taxonomy" id="755"/>
    <lineage>
        <taxon>Bacteria</taxon>
        <taxon>Pseudomonadati</taxon>
        <taxon>Pseudomonadota</taxon>
        <taxon>Gammaproteobacteria</taxon>
        <taxon>Pasteurellales</taxon>
        <taxon>Pasteurellaceae</taxon>
        <taxon>Avibacterium</taxon>
    </lineage>
</organism>
<evidence type="ECO:0000313" key="5">
    <source>
        <dbReference type="EMBL" id="SUB25692.1"/>
    </source>
</evidence>
<dbReference type="PANTHER" id="PTHR30408">
    <property type="entry name" value="TYPE-1 RESTRICTION ENZYME ECOKI SPECIFICITY PROTEIN"/>
    <property type="match status" value="1"/>
</dbReference>
<dbReference type="InterPro" id="IPR000055">
    <property type="entry name" value="Restrct_endonuc_typeI_TRD"/>
</dbReference>
<feature type="domain" description="Type I restriction modification DNA specificity" evidence="4">
    <location>
        <begin position="218"/>
        <end position="391"/>
    </location>
</feature>
<evidence type="ECO:0000256" key="2">
    <source>
        <dbReference type="ARBA" id="ARBA00022747"/>
    </source>
</evidence>
<evidence type="ECO:0000259" key="4">
    <source>
        <dbReference type="Pfam" id="PF01420"/>
    </source>
</evidence>
<evidence type="ECO:0000313" key="6">
    <source>
        <dbReference type="Proteomes" id="UP000255113"/>
    </source>
</evidence>
<dbReference type="PANTHER" id="PTHR30408:SF12">
    <property type="entry name" value="TYPE I RESTRICTION ENZYME MJAVIII SPECIFICITY SUBUNIT"/>
    <property type="match status" value="1"/>
</dbReference>
<reference evidence="5 6" key="1">
    <citation type="submission" date="2018-06" db="EMBL/GenBank/DDBJ databases">
        <authorList>
            <consortium name="Pathogen Informatics"/>
            <person name="Doyle S."/>
        </authorList>
    </citation>
    <scope>NUCLEOTIDE SEQUENCE [LARGE SCALE GENOMIC DNA]</scope>
    <source>
        <strain evidence="5 6">NCTC11188</strain>
    </source>
</reference>
<dbReference type="Gene3D" id="1.10.287.1120">
    <property type="entry name" value="Bipartite methylase S protein"/>
    <property type="match status" value="1"/>
</dbReference>
<keyword evidence="3" id="KW-0238">DNA-binding</keyword>
<dbReference type="Proteomes" id="UP000255113">
    <property type="component" value="Unassembled WGS sequence"/>
</dbReference>